<dbReference type="RefSeq" id="WP_347438582.1">
    <property type="nucleotide sequence ID" value="NZ_CP089291.1"/>
</dbReference>
<dbReference type="PRINTS" id="PR00727">
    <property type="entry name" value="LEADERPTASE"/>
</dbReference>
<gene>
    <name evidence="8" type="primary">lepB</name>
    <name evidence="8" type="ORF">LSG31_06535</name>
</gene>
<sequence length="175" mass="19896">MANKNYEASAWSVAWDWIKAIAIALIIAFLIKQFVFAFFQVSGESMDRTLANGERVLVDKIPYYFHQPQYNDIVVFHESADEDWIKRVIGRPGDTILFKNGILYRNGKQVSEPYINGPMVPGDFGPYKIPQGDLFLMGDNRNVSKDSREIGPVKISQVIGRAEVVVFPFSKFKTL</sequence>
<evidence type="ECO:0000256" key="2">
    <source>
        <dbReference type="ARBA" id="ARBA00004401"/>
    </source>
</evidence>
<dbReference type="CDD" id="cd06530">
    <property type="entry name" value="S26_SPase_I"/>
    <property type="match status" value="1"/>
</dbReference>
<dbReference type="InterPro" id="IPR036286">
    <property type="entry name" value="LexA/Signal_pep-like_sf"/>
</dbReference>
<evidence type="ECO:0000313" key="8">
    <source>
        <dbReference type="EMBL" id="UOF91892.1"/>
    </source>
</evidence>
<dbReference type="Gene3D" id="2.10.109.10">
    <property type="entry name" value="Umud Fragment, subunit A"/>
    <property type="match status" value="1"/>
</dbReference>
<protein>
    <recommendedName>
        <fullName evidence="4 6">Signal peptidase I</fullName>
        <ecNumber evidence="4 6">3.4.21.89</ecNumber>
    </recommendedName>
</protein>
<keyword evidence="9" id="KW-1185">Reference proteome</keyword>
<feature type="transmembrane region" description="Helical" evidence="6">
    <location>
        <begin position="20"/>
        <end position="39"/>
    </location>
</feature>
<keyword evidence="6" id="KW-0645">Protease</keyword>
<dbReference type="PANTHER" id="PTHR43390">
    <property type="entry name" value="SIGNAL PEPTIDASE I"/>
    <property type="match status" value="1"/>
</dbReference>
<dbReference type="EMBL" id="CP089291">
    <property type="protein sequence ID" value="UOF91892.1"/>
    <property type="molecule type" value="Genomic_DNA"/>
</dbReference>
<accession>A0ABY4CN34</accession>
<comment type="subcellular location">
    <subcellularLocation>
        <location evidence="2">Cell membrane</location>
        <topology evidence="2">Single-pass type II membrane protein</topology>
    </subcellularLocation>
    <subcellularLocation>
        <location evidence="6">Membrane</location>
        <topology evidence="6">Single-pass type II membrane protein</topology>
    </subcellularLocation>
</comment>
<keyword evidence="6" id="KW-0472">Membrane</keyword>
<dbReference type="Proteomes" id="UP000830167">
    <property type="component" value="Chromosome"/>
</dbReference>
<evidence type="ECO:0000256" key="1">
    <source>
        <dbReference type="ARBA" id="ARBA00000677"/>
    </source>
</evidence>
<keyword evidence="6" id="KW-0812">Transmembrane</keyword>
<dbReference type="EC" id="3.4.21.89" evidence="4 6"/>
<evidence type="ECO:0000256" key="4">
    <source>
        <dbReference type="ARBA" id="ARBA00013208"/>
    </source>
</evidence>
<organism evidence="8 9">
    <name type="scientific">Fodinisporobacter ferrooxydans</name>
    <dbReference type="NCBI Taxonomy" id="2901836"/>
    <lineage>
        <taxon>Bacteria</taxon>
        <taxon>Bacillati</taxon>
        <taxon>Bacillota</taxon>
        <taxon>Bacilli</taxon>
        <taxon>Bacillales</taxon>
        <taxon>Alicyclobacillaceae</taxon>
        <taxon>Fodinisporobacter</taxon>
    </lineage>
</organism>
<evidence type="ECO:0000313" key="9">
    <source>
        <dbReference type="Proteomes" id="UP000830167"/>
    </source>
</evidence>
<dbReference type="NCBIfam" id="TIGR02227">
    <property type="entry name" value="sigpep_I_bact"/>
    <property type="match status" value="1"/>
</dbReference>
<dbReference type="PROSITE" id="PS00760">
    <property type="entry name" value="SPASE_I_2"/>
    <property type="match status" value="1"/>
</dbReference>
<dbReference type="InterPro" id="IPR000223">
    <property type="entry name" value="Pept_S26A_signal_pept_1"/>
</dbReference>
<dbReference type="Pfam" id="PF10502">
    <property type="entry name" value="Peptidase_S26"/>
    <property type="match status" value="1"/>
</dbReference>
<dbReference type="InterPro" id="IPR019533">
    <property type="entry name" value="Peptidase_S26"/>
</dbReference>
<feature type="domain" description="Peptidase S26" evidence="7">
    <location>
        <begin position="15"/>
        <end position="166"/>
    </location>
</feature>
<evidence type="ECO:0000259" key="7">
    <source>
        <dbReference type="Pfam" id="PF10502"/>
    </source>
</evidence>
<dbReference type="PANTHER" id="PTHR43390:SF1">
    <property type="entry name" value="CHLOROPLAST PROCESSING PEPTIDASE"/>
    <property type="match status" value="1"/>
</dbReference>
<proteinExistence type="inferred from homology"/>
<dbReference type="SUPFAM" id="SSF51306">
    <property type="entry name" value="LexA/Signal peptidase"/>
    <property type="match status" value="1"/>
</dbReference>
<evidence type="ECO:0000256" key="3">
    <source>
        <dbReference type="ARBA" id="ARBA00009370"/>
    </source>
</evidence>
<comment type="similarity">
    <text evidence="3 6">Belongs to the peptidase S26 family.</text>
</comment>
<dbReference type="InterPro" id="IPR019757">
    <property type="entry name" value="Pept_S26A_signal_pept_1_Lys-AS"/>
</dbReference>
<keyword evidence="6" id="KW-1133">Transmembrane helix</keyword>
<name>A0ABY4CN34_9BACL</name>
<evidence type="ECO:0000256" key="5">
    <source>
        <dbReference type="ARBA" id="ARBA00022801"/>
    </source>
</evidence>
<dbReference type="GO" id="GO:0009003">
    <property type="term" value="F:signal peptidase activity"/>
    <property type="evidence" value="ECO:0007669"/>
    <property type="project" value="UniProtKB-EC"/>
</dbReference>
<comment type="catalytic activity">
    <reaction evidence="1 6">
        <text>Cleavage of hydrophobic, N-terminal signal or leader sequences from secreted and periplasmic proteins.</text>
        <dbReference type="EC" id="3.4.21.89"/>
    </reaction>
</comment>
<keyword evidence="5 6" id="KW-0378">Hydrolase</keyword>
<reference evidence="8" key="1">
    <citation type="submission" date="2021-12" db="EMBL/GenBank/DDBJ databases">
        <title>Alicyclobacillaceae gen. nov., sp. nov., isolated from chalcocite enrichment system.</title>
        <authorList>
            <person name="Jiang Z."/>
        </authorList>
    </citation>
    <scope>NUCLEOTIDE SEQUENCE</scope>
    <source>
        <strain evidence="8">MYW30-H2</strain>
    </source>
</reference>
<evidence type="ECO:0000256" key="6">
    <source>
        <dbReference type="RuleBase" id="RU362042"/>
    </source>
</evidence>